<organism evidence="2 3">
    <name type="scientific">Methylobacterium komagatae</name>
    <dbReference type="NCBI Taxonomy" id="374425"/>
    <lineage>
        <taxon>Bacteria</taxon>
        <taxon>Pseudomonadati</taxon>
        <taxon>Pseudomonadota</taxon>
        <taxon>Alphaproteobacteria</taxon>
        <taxon>Hyphomicrobiales</taxon>
        <taxon>Methylobacteriaceae</taxon>
        <taxon>Methylobacterium</taxon>
    </lineage>
</organism>
<evidence type="ECO:0000313" key="3">
    <source>
        <dbReference type="Proteomes" id="UP001596292"/>
    </source>
</evidence>
<name>A0ABW2BQF6_9HYPH</name>
<feature type="compositionally biased region" description="Basic and acidic residues" evidence="1">
    <location>
        <begin position="105"/>
        <end position="127"/>
    </location>
</feature>
<evidence type="ECO:0000313" key="2">
    <source>
        <dbReference type="EMBL" id="MFC6792718.1"/>
    </source>
</evidence>
<proteinExistence type="predicted"/>
<comment type="caution">
    <text evidence="2">The sequence shown here is derived from an EMBL/GenBank/DDBJ whole genome shotgun (WGS) entry which is preliminary data.</text>
</comment>
<evidence type="ECO:0000256" key="1">
    <source>
        <dbReference type="SAM" id="MobiDB-lite"/>
    </source>
</evidence>
<protein>
    <submittedName>
        <fullName evidence="2">Uncharacterized protein</fullName>
    </submittedName>
</protein>
<dbReference type="RefSeq" id="WP_378974921.1">
    <property type="nucleotide sequence ID" value="NZ_JBHSWN010000001.1"/>
</dbReference>
<feature type="region of interest" description="Disordered" evidence="1">
    <location>
        <begin position="92"/>
        <end position="139"/>
    </location>
</feature>
<keyword evidence="3" id="KW-1185">Reference proteome</keyword>
<dbReference type="EMBL" id="JBHSWN010000001">
    <property type="protein sequence ID" value="MFC6792718.1"/>
    <property type="molecule type" value="Genomic_DNA"/>
</dbReference>
<reference evidence="3" key="1">
    <citation type="journal article" date="2019" name="Int. J. Syst. Evol. Microbiol.">
        <title>The Global Catalogue of Microorganisms (GCM) 10K type strain sequencing project: providing services to taxonomists for standard genome sequencing and annotation.</title>
        <authorList>
            <consortium name="The Broad Institute Genomics Platform"/>
            <consortium name="The Broad Institute Genome Sequencing Center for Infectious Disease"/>
            <person name="Wu L."/>
            <person name="Ma J."/>
        </authorList>
    </citation>
    <scope>NUCLEOTIDE SEQUENCE [LARGE SCALE GENOMIC DNA]</scope>
    <source>
        <strain evidence="3">CCUG 48316</strain>
    </source>
</reference>
<dbReference type="Proteomes" id="UP001596292">
    <property type="component" value="Unassembled WGS sequence"/>
</dbReference>
<accession>A0ABW2BQF6</accession>
<gene>
    <name evidence="2" type="ORF">ACFQE0_26060</name>
</gene>
<sequence length="139" mass="15279">MAEKLKSTKSKKQTGVAAPVLQSLIGVCNGHKSNMDAARGELGAAVKKAEDVHGVHRKAFNDCRKLSRMEDAARADYLRAFDDYRAKLQLNSPPDLFESAEEGDEEKRRSEQSAKAKADDEAVERNTKALRGGIQQLAH</sequence>